<protein>
    <recommendedName>
        <fullName evidence="4">Ribonuclease P protein subunit p29</fullName>
    </recommendedName>
</protein>
<proteinExistence type="inferred from homology"/>
<comment type="subcellular location">
    <subcellularLocation>
        <location evidence="2">Nucleus</location>
    </subcellularLocation>
</comment>
<evidence type="ECO:0000256" key="8">
    <source>
        <dbReference type="ARBA" id="ARBA00022759"/>
    </source>
</evidence>
<dbReference type="InterPro" id="IPR023534">
    <property type="entry name" value="Rof/RNase_P-like"/>
</dbReference>
<evidence type="ECO:0000313" key="14">
    <source>
        <dbReference type="RefSeq" id="XP_012945804.1"/>
    </source>
</evidence>
<comment type="function">
    <text evidence="1">Component of ribonuclease P, a ribonucleoprotein complex that generates mature tRNA molecules by cleaving their 5'-ends.</text>
</comment>
<evidence type="ECO:0000256" key="3">
    <source>
        <dbReference type="ARBA" id="ARBA00006181"/>
    </source>
</evidence>
<evidence type="ECO:0000256" key="2">
    <source>
        <dbReference type="ARBA" id="ARBA00004123"/>
    </source>
</evidence>
<keyword evidence="8" id="KW-0255">Endonuclease</keyword>
<accession>A0ABM0JDQ5</accession>
<evidence type="ECO:0000256" key="10">
    <source>
        <dbReference type="ARBA" id="ARBA00046486"/>
    </source>
</evidence>
<evidence type="ECO:0000256" key="1">
    <source>
        <dbReference type="ARBA" id="ARBA00002435"/>
    </source>
</evidence>
<evidence type="ECO:0000256" key="5">
    <source>
        <dbReference type="ARBA" id="ARBA00022490"/>
    </source>
</evidence>
<evidence type="ECO:0000256" key="4">
    <source>
        <dbReference type="ARBA" id="ARBA00016225"/>
    </source>
</evidence>
<dbReference type="PANTHER" id="PTHR13348">
    <property type="entry name" value="RIBONUCLEASE P SUBUNIT P29"/>
    <property type="match status" value="1"/>
</dbReference>
<dbReference type="HAMAP" id="MF_00754">
    <property type="entry name" value="RNase_P_1"/>
    <property type="match status" value="1"/>
</dbReference>
<dbReference type="InterPro" id="IPR016848">
    <property type="entry name" value="RNase_P/MRP_Rpp29-subunit"/>
</dbReference>
<keyword evidence="5" id="KW-0963">Cytoplasm</keyword>
<evidence type="ECO:0000256" key="7">
    <source>
        <dbReference type="ARBA" id="ARBA00022722"/>
    </source>
</evidence>
<dbReference type="InterPro" id="IPR036980">
    <property type="entry name" value="RNase_P/MRP_Rpp29_sf"/>
</dbReference>
<comment type="similarity">
    <text evidence="3">Belongs to the eukaryotic/archaeal RNase P protein component 1 family.</text>
</comment>
<keyword evidence="11" id="KW-1185">Reference proteome</keyword>
<dbReference type="Pfam" id="PF01868">
    <property type="entry name" value="RNase_P-MRP_p29"/>
    <property type="match status" value="1"/>
</dbReference>
<evidence type="ECO:0000313" key="12">
    <source>
        <dbReference type="RefSeq" id="XP_005091312.1"/>
    </source>
</evidence>
<reference evidence="12 13" key="1">
    <citation type="submission" date="2025-05" db="UniProtKB">
        <authorList>
            <consortium name="RefSeq"/>
        </authorList>
    </citation>
    <scope>IDENTIFICATION</scope>
</reference>
<dbReference type="RefSeq" id="XP_012945804.1">
    <property type="nucleotide sequence ID" value="XM_013090350.2"/>
</dbReference>
<evidence type="ECO:0000256" key="9">
    <source>
        <dbReference type="ARBA" id="ARBA00022801"/>
    </source>
</evidence>
<evidence type="ECO:0000313" key="11">
    <source>
        <dbReference type="Proteomes" id="UP000694888"/>
    </source>
</evidence>
<evidence type="ECO:0000256" key="6">
    <source>
        <dbReference type="ARBA" id="ARBA00022694"/>
    </source>
</evidence>
<gene>
    <name evidence="12 13 14" type="primary">LOC101857310</name>
</gene>
<dbReference type="RefSeq" id="XP_005091315.1">
    <property type="nucleotide sequence ID" value="XM_005091258.3"/>
</dbReference>
<dbReference type="GeneID" id="101857310"/>
<dbReference type="InterPro" id="IPR023538">
    <property type="entry name" value="RNP1"/>
</dbReference>
<dbReference type="Gene3D" id="2.30.30.210">
    <property type="entry name" value="Ribonuclease P/MRP, subunit p29"/>
    <property type="match status" value="1"/>
</dbReference>
<dbReference type="InterPro" id="IPR002730">
    <property type="entry name" value="Rpp29/RNP1"/>
</dbReference>
<comment type="subunit">
    <text evidence="10">Component of nuclear RNase P and RNase MRP ribonucleoproteins. RNase P consists of a catalytic RNA moiety and 10 different protein chains; POP1, POP4, POP5, POP7, RPP14, RPP21, RPP25, RPP30, RPP38 and RPP40. Within the RNase P complex, POP1, POP7 and RPP25 form the 'finger' subcomplex, POP5, RPP14, RPP40 and homodimeric RPP30 form the 'palm' subcomplex, and RPP21, POP4 and RPP38 form the 'wrist' subcomplex. All subunits of the RNase P complex interact with the catalytic RNA. Several subunits of RNase P are also part of the RNase MRP complex. RNase MRP consists of a catalytic RNA moiety and about 8 protein subunits; POP1, POP7, RPP25, RPP30, RPP38, RPP40 and possibly also POP4 and POP5.</text>
</comment>
<name>A0ABM0JDQ5_APLCA</name>
<dbReference type="RefSeq" id="XP_005091312.1">
    <property type="nucleotide sequence ID" value="XM_005091255.3"/>
</dbReference>
<organism evidence="11 12">
    <name type="scientific">Aplysia californica</name>
    <name type="common">California sea hare</name>
    <dbReference type="NCBI Taxonomy" id="6500"/>
    <lineage>
        <taxon>Eukaryota</taxon>
        <taxon>Metazoa</taxon>
        <taxon>Spiralia</taxon>
        <taxon>Lophotrochozoa</taxon>
        <taxon>Mollusca</taxon>
        <taxon>Gastropoda</taxon>
        <taxon>Heterobranchia</taxon>
        <taxon>Euthyneura</taxon>
        <taxon>Tectipleura</taxon>
        <taxon>Aplysiida</taxon>
        <taxon>Aplysioidea</taxon>
        <taxon>Aplysiidae</taxon>
        <taxon>Aplysia</taxon>
    </lineage>
</organism>
<dbReference type="SUPFAM" id="SSF101744">
    <property type="entry name" value="Rof/RNase P subunit-like"/>
    <property type="match status" value="1"/>
</dbReference>
<evidence type="ECO:0000313" key="13">
    <source>
        <dbReference type="RefSeq" id="XP_005091315.1"/>
    </source>
</evidence>
<keyword evidence="6" id="KW-0819">tRNA processing</keyword>
<keyword evidence="7" id="KW-0540">Nuclease</keyword>
<sequence>MDQEPSAKDLTVTNAEAYQELSQADLGGKANQMSSGARTTYVTSFLGKHLPTNRLKTDTDLSAKFESVDCSRRRKKKRGKSKAGVGARTKVKAKLDWKLECGKKTSYSTYLPLKEMWTKYIEELIQFSSSPNLNLPAAAQKMMKADLHGCPLSVRKSKCPSYIGVSGIVIQETRNMFVLVTPCNEIKSIPKANSIFTIVLHDYVFTIHGNQFIVKPGDRAAKKFKTKPSLDL</sequence>
<keyword evidence="9" id="KW-0378">Hydrolase</keyword>
<dbReference type="Proteomes" id="UP000694888">
    <property type="component" value="Unplaced"/>
</dbReference>
<dbReference type="PANTHER" id="PTHR13348:SF0">
    <property type="entry name" value="RIBONUCLEASE P PROTEIN SUBUNIT P29"/>
    <property type="match status" value="1"/>
</dbReference>
<dbReference type="SMART" id="SM00538">
    <property type="entry name" value="POP4"/>
    <property type="match status" value="1"/>
</dbReference>